<dbReference type="PANTHER" id="PTHR12138:SF162">
    <property type="entry name" value="CHROMOSOME UNDETERMINED SCAFFOLD_275, WHOLE GENOME SHOTGUN SEQUENCE"/>
    <property type="match status" value="1"/>
</dbReference>
<dbReference type="AlphaFoldDB" id="A0A8C9HZA7"/>
<evidence type="ECO:0000313" key="2">
    <source>
        <dbReference type="Proteomes" id="UP000694416"/>
    </source>
</evidence>
<name>A0A8C9HZA7_9PRIM</name>
<sequence length="126" mass="13397">AGAVEVETGNAVPFPEATQPFASHSPRLECSGVIWAHYNLRLLDSSNSHATASQVAGTTGTHQHVWLIFVFLVETGFRHADQAGLELQISSDPLASASQSAGIAGASHHVHPLKSFLNIECLCLQK</sequence>
<proteinExistence type="predicted"/>
<reference evidence="1" key="1">
    <citation type="submission" date="2025-08" db="UniProtKB">
        <authorList>
            <consortium name="Ensembl"/>
        </authorList>
    </citation>
    <scope>IDENTIFICATION</scope>
</reference>
<evidence type="ECO:0000313" key="1">
    <source>
        <dbReference type="Ensembl" id="ENSPTEP00000025467.1"/>
    </source>
</evidence>
<accession>A0A8C9HZA7</accession>
<dbReference type="PRINTS" id="PR02045">
    <property type="entry name" value="F138DOMAIN"/>
</dbReference>
<dbReference type="Ensembl" id="ENSPTET00000036039.1">
    <property type="protein sequence ID" value="ENSPTEP00000025467.1"/>
    <property type="gene ID" value="ENSPTEG00000025758.1"/>
</dbReference>
<keyword evidence="2" id="KW-1185">Reference proteome</keyword>
<protein>
    <submittedName>
        <fullName evidence="1">Uncharacterized protein</fullName>
    </submittedName>
</protein>
<dbReference type="PANTHER" id="PTHR12138">
    <property type="entry name" value="PRIMATE-EXPANDED PROTEIN FAMILY"/>
    <property type="match status" value="1"/>
</dbReference>
<organism evidence="1 2">
    <name type="scientific">Piliocolobus tephrosceles</name>
    <name type="common">Ugandan red Colobus</name>
    <dbReference type="NCBI Taxonomy" id="591936"/>
    <lineage>
        <taxon>Eukaryota</taxon>
        <taxon>Metazoa</taxon>
        <taxon>Chordata</taxon>
        <taxon>Craniata</taxon>
        <taxon>Vertebrata</taxon>
        <taxon>Euteleostomi</taxon>
        <taxon>Mammalia</taxon>
        <taxon>Eutheria</taxon>
        <taxon>Euarchontoglires</taxon>
        <taxon>Primates</taxon>
        <taxon>Haplorrhini</taxon>
        <taxon>Catarrhini</taxon>
        <taxon>Cercopithecidae</taxon>
        <taxon>Colobinae</taxon>
        <taxon>Piliocolobus</taxon>
    </lineage>
</organism>
<reference evidence="1" key="2">
    <citation type="submission" date="2025-09" db="UniProtKB">
        <authorList>
            <consortium name="Ensembl"/>
        </authorList>
    </citation>
    <scope>IDENTIFICATION</scope>
</reference>
<dbReference type="Proteomes" id="UP000694416">
    <property type="component" value="Unplaced"/>
</dbReference>